<feature type="non-terminal residue" evidence="2">
    <location>
        <position position="96"/>
    </location>
</feature>
<organism evidence="2">
    <name type="scientific">Tanacetum cinerariifolium</name>
    <name type="common">Dalmatian daisy</name>
    <name type="synonym">Chrysanthemum cinerariifolium</name>
    <dbReference type="NCBI Taxonomy" id="118510"/>
    <lineage>
        <taxon>Eukaryota</taxon>
        <taxon>Viridiplantae</taxon>
        <taxon>Streptophyta</taxon>
        <taxon>Embryophyta</taxon>
        <taxon>Tracheophyta</taxon>
        <taxon>Spermatophyta</taxon>
        <taxon>Magnoliopsida</taxon>
        <taxon>eudicotyledons</taxon>
        <taxon>Gunneridae</taxon>
        <taxon>Pentapetalae</taxon>
        <taxon>asterids</taxon>
        <taxon>campanulids</taxon>
        <taxon>Asterales</taxon>
        <taxon>Asteraceae</taxon>
        <taxon>Asteroideae</taxon>
        <taxon>Anthemideae</taxon>
        <taxon>Anthemidinae</taxon>
        <taxon>Tanacetum</taxon>
    </lineage>
</organism>
<dbReference type="AlphaFoldDB" id="A0A699UTN1"/>
<dbReference type="EMBL" id="BKCJ011365095">
    <property type="protein sequence ID" value="GFD26007.1"/>
    <property type="molecule type" value="Genomic_DNA"/>
</dbReference>
<proteinExistence type="predicted"/>
<comment type="caution">
    <text evidence="2">The sequence shown here is derived from an EMBL/GenBank/DDBJ whole genome shotgun (WGS) entry which is preliminary data.</text>
</comment>
<evidence type="ECO:0000256" key="1">
    <source>
        <dbReference type="SAM" id="MobiDB-lite"/>
    </source>
</evidence>
<name>A0A699UTN1_TANCI</name>
<evidence type="ECO:0000313" key="2">
    <source>
        <dbReference type="EMBL" id="GFD26007.1"/>
    </source>
</evidence>
<gene>
    <name evidence="2" type="ORF">Tci_897976</name>
</gene>
<protein>
    <submittedName>
        <fullName evidence="2">Uncharacterized protein</fullName>
    </submittedName>
</protein>
<feature type="region of interest" description="Disordered" evidence="1">
    <location>
        <begin position="1"/>
        <end position="47"/>
    </location>
</feature>
<sequence length="96" mass="10847">MFREKFEETTTGIDNDDTAGIDKESYSPDCQMESDSPASDDDNQKSNFQVLFHKESENSDLQRMKNTDRSEDVDHILNEDDKVDDSCPAAGFCSVI</sequence>
<reference evidence="2" key="1">
    <citation type="journal article" date="2019" name="Sci. Rep.">
        <title>Draft genome of Tanacetum cinerariifolium, the natural source of mosquito coil.</title>
        <authorList>
            <person name="Yamashiro T."/>
            <person name="Shiraishi A."/>
            <person name="Satake H."/>
            <person name="Nakayama K."/>
        </authorList>
    </citation>
    <scope>NUCLEOTIDE SEQUENCE</scope>
</reference>
<accession>A0A699UTN1</accession>